<gene>
    <name evidence="3" type="primary">fdhD</name>
    <name evidence="3" type="ORF">E3J48_00940</name>
</gene>
<evidence type="ECO:0000256" key="2">
    <source>
        <dbReference type="ARBA" id="ARBA00023150"/>
    </source>
</evidence>
<protein>
    <submittedName>
        <fullName evidence="3">Formate dehydrogenase accessory sulfurtransferase FdhD</fullName>
    </submittedName>
</protein>
<proteinExistence type="predicted"/>
<organism evidence="3 4">
    <name type="scientific">Aerophobetes bacterium</name>
    <dbReference type="NCBI Taxonomy" id="2030807"/>
    <lineage>
        <taxon>Bacteria</taxon>
        <taxon>Candidatus Aerophobota</taxon>
    </lineage>
</organism>
<accession>A0A523WC05</accession>
<name>A0A523WC05_UNCAE</name>
<dbReference type="PANTHER" id="PTHR30592:SF1">
    <property type="entry name" value="SULFUR CARRIER PROTEIN FDHD"/>
    <property type="match status" value="1"/>
</dbReference>
<evidence type="ECO:0000256" key="1">
    <source>
        <dbReference type="ARBA" id="ARBA00022490"/>
    </source>
</evidence>
<reference evidence="3 4" key="1">
    <citation type="submission" date="2019-03" db="EMBL/GenBank/DDBJ databases">
        <title>Metabolic potential of uncultured bacteria and archaea associated with petroleum seepage in deep-sea sediments.</title>
        <authorList>
            <person name="Dong X."/>
            <person name="Hubert C."/>
        </authorList>
    </citation>
    <scope>NUCLEOTIDE SEQUENCE [LARGE SCALE GENOMIC DNA]</scope>
    <source>
        <strain evidence="3">E29_bin52</strain>
    </source>
</reference>
<evidence type="ECO:0000313" key="4">
    <source>
        <dbReference type="Proteomes" id="UP000319130"/>
    </source>
</evidence>
<feature type="non-terminal residue" evidence="3">
    <location>
        <position position="1"/>
    </location>
</feature>
<comment type="caution">
    <text evidence="3">The sequence shown here is derived from an EMBL/GenBank/DDBJ whole genome shotgun (WGS) entry which is preliminary data.</text>
</comment>
<keyword evidence="1" id="KW-0963">Cytoplasm</keyword>
<dbReference type="AlphaFoldDB" id="A0A523WC05"/>
<evidence type="ECO:0000313" key="3">
    <source>
        <dbReference type="EMBL" id="TET64548.1"/>
    </source>
</evidence>
<keyword evidence="3" id="KW-0808">Transferase</keyword>
<dbReference type="EMBL" id="SOIZ01000048">
    <property type="protein sequence ID" value="TET64548.1"/>
    <property type="molecule type" value="Genomic_DNA"/>
</dbReference>
<dbReference type="GO" id="GO:0006777">
    <property type="term" value="P:Mo-molybdopterin cofactor biosynthetic process"/>
    <property type="evidence" value="ECO:0007669"/>
    <property type="project" value="UniProtKB-KW"/>
</dbReference>
<dbReference type="InterPro" id="IPR003786">
    <property type="entry name" value="FdhD"/>
</dbReference>
<dbReference type="GO" id="GO:0016783">
    <property type="term" value="F:sulfurtransferase activity"/>
    <property type="evidence" value="ECO:0007669"/>
    <property type="project" value="InterPro"/>
</dbReference>
<dbReference type="Pfam" id="PF02634">
    <property type="entry name" value="FdhD-NarQ"/>
    <property type="match status" value="1"/>
</dbReference>
<dbReference type="SUPFAM" id="SSF53927">
    <property type="entry name" value="Cytidine deaminase-like"/>
    <property type="match status" value="1"/>
</dbReference>
<dbReference type="Proteomes" id="UP000319130">
    <property type="component" value="Unassembled WGS sequence"/>
</dbReference>
<keyword evidence="2" id="KW-0501">Molybdenum cofactor biosynthesis</keyword>
<dbReference type="PANTHER" id="PTHR30592">
    <property type="entry name" value="FORMATE DEHYDROGENASE"/>
    <property type="match status" value="1"/>
</dbReference>
<sequence>DSRFTISPDEITELMRKLQNRSRLYRSTGGAHTAALSDREDILILAEDIGRHNAVDKVLGQCILDSIALDDKIILTSGRVSSEIVLKIVRARIPVVISRSAPTMLGAKLASHLGVTLIGFARGRRMNIYTHEKRVT</sequence>
<dbReference type="Gene3D" id="3.40.140.10">
    <property type="entry name" value="Cytidine Deaminase, domain 2"/>
    <property type="match status" value="1"/>
</dbReference>
<dbReference type="NCBIfam" id="TIGR00129">
    <property type="entry name" value="fdhD_narQ"/>
    <property type="match status" value="1"/>
</dbReference>
<dbReference type="InterPro" id="IPR016193">
    <property type="entry name" value="Cytidine_deaminase-like"/>
</dbReference>